<dbReference type="PANTHER" id="PTHR43767">
    <property type="entry name" value="LONG-CHAIN-FATTY-ACID--COA LIGASE"/>
    <property type="match status" value="1"/>
</dbReference>
<dbReference type="InterPro" id="IPR045851">
    <property type="entry name" value="AMP-bd_C_sf"/>
</dbReference>
<dbReference type="Pfam" id="PF00501">
    <property type="entry name" value="AMP-binding"/>
    <property type="match status" value="1"/>
</dbReference>
<dbReference type="InterPro" id="IPR020845">
    <property type="entry name" value="AMP-binding_CS"/>
</dbReference>
<dbReference type="EC" id="6.2.1.-" evidence="3"/>
<dbReference type="AlphaFoldDB" id="A0A7W9RZU5"/>
<organism evidence="3 4">
    <name type="scientific">Aquamicrobium lusatiense</name>
    <dbReference type="NCBI Taxonomy" id="89772"/>
    <lineage>
        <taxon>Bacteria</taxon>
        <taxon>Pseudomonadati</taxon>
        <taxon>Pseudomonadota</taxon>
        <taxon>Alphaproteobacteria</taxon>
        <taxon>Hyphomicrobiales</taxon>
        <taxon>Phyllobacteriaceae</taxon>
        <taxon>Aquamicrobium</taxon>
    </lineage>
</organism>
<dbReference type="InterPro" id="IPR042099">
    <property type="entry name" value="ANL_N_sf"/>
</dbReference>
<dbReference type="Gene3D" id="3.40.50.12780">
    <property type="entry name" value="N-terminal domain of ligase-like"/>
    <property type="match status" value="1"/>
</dbReference>
<reference evidence="3 4" key="1">
    <citation type="submission" date="2020-08" db="EMBL/GenBank/DDBJ databases">
        <title>Genomic Encyclopedia of Type Strains, Phase IV (KMG-IV): sequencing the most valuable type-strain genomes for metagenomic binning, comparative biology and taxonomic classification.</title>
        <authorList>
            <person name="Goeker M."/>
        </authorList>
    </citation>
    <scope>NUCLEOTIDE SEQUENCE [LARGE SCALE GENOMIC DNA]</scope>
    <source>
        <strain evidence="3 4">DSM 11099</strain>
    </source>
</reference>
<feature type="domain" description="AMP-binding enzyme C-terminal" evidence="2">
    <location>
        <begin position="472"/>
        <end position="549"/>
    </location>
</feature>
<protein>
    <submittedName>
        <fullName evidence="3">Fatty-acyl-CoA synthase</fullName>
        <ecNumber evidence="3">6.2.1.-</ecNumber>
    </submittedName>
</protein>
<gene>
    <name evidence="3" type="ORF">HNR59_000724</name>
</gene>
<feature type="domain" description="AMP-dependent synthetase/ligase" evidence="1">
    <location>
        <begin position="39"/>
        <end position="418"/>
    </location>
</feature>
<keyword evidence="3" id="KW-0436">Ligase</keyword>
<sequence>MAHLTPPQDTAHASWLRHWPPGLPADLHVPETTVHYNLEVSAKRYPDLDCLIFCGVHLTYGDVQRKVENLAGFLQSEFHLARGERVLLCLQNSPQFVIGYYGILRADAVVVPVNPMSKAFEIEHLVGDTGARIAVVARDLVPLILPLVEAGLIDHVVVADYADYVAPGFDLPLPFAAAPDPAPLPERMTAWRDALSAGHFAAPSLAGPDDLALLPYTSGTTGNPKGCMHTHRTVMVTLVGGVRWMPASVGAVNLATLPHFHVTGMQNSMNIPIYAAGTLVIMPRWDRKVAAELVRRHRVERWRLISTMAIDLVNDPDYDGYDLSSLRYIGGGGAPMPETVATKLREKTGLAYIEGYGLSEAMAATHINPTQRPKPRCLGIPVWGVDCRILDVDSGAFLPDGEVGEIVMDAPQLFKGYWQNPQATQAAFVEAGGKRFFRTGDIGYRDEDGYFFIVDRSKRMINASGFKVWPSEVETLMLRHPAIAEACIISMPDERRGESVKALVVLRRDHHGKMSAQQISDWCRQNMASYKCPRHIEFLDALPRSSTGKILWRELQAREWEGH</sequence>
<dbReference type="InterPro" id="IPR025110">
    <property type="entry name" value="AMP-bd_C"/>
</dbReference>
<dbReference type="NCBIfam" id="NF006181">
    <property type="entry name" value="PRK08314.1"/>
    <property type="match status" value="1"/>
</dbReference>
<dbReference type="Proteomes" id="UP000533306">
    <property type="component" value="Unassembled WGS sequence"/>
</dbReference>
<dbReference type="Pfam" id="PF13193">
    <property type="entry name" value="AMP-binding_C"/>
    <property type="match status" value="1"/>
</dbReference>
<evidence type="ECO:0000313" key="4">
    <source>
        <dbReference type="Proteomes" id="UP000533306"/>
    </source>
</evidence>
<dbReference type="GO" id="GO:0016878">
    <property type="term" value="F:acid-thiol ligase activity"/>
    <property type="evidence" value="ECO:0007669"/>
    <property type="project" value="UniProtKB-ARBA"/>
</dbReference>
<accession>A0A7W9RZU5</accession>
<dbReference type="InterPro" id="IPR000873">
    <property type="entry name" value="AMP-dep_synth/lig_dom"/>
</dbReference>
<evidence type="ECO:0000259" key="1">
    <source>
        <dbReference type="Pfam" id="PF00501"/>
    </source>
</evidence>
<evidence type="ECO:0000259" key="2">
    <source>
        <dbReference type="Pfam" id="PF13193"/>
    </source>
</evidence>
<name>A0A7W9RZU5_9HYPH</name>
<dbReference type="PROSITE" id="PS00455">
    <property type="entry name" value="AMP_BINDING"/>
    <property type="match status" value="1"/>
</dbReference>
<dbReference type="InterPro" id="IPR050237">
    <property type="entry name" value="ATP-dep_AMP-bd_enzyme"/>
</dbReference>
<dbReference type="EMBL" id="JACHEU010000001">
    <property type="protein sequence ID" value="MBB6011379.1"/>
    <property type="molecule type" value="Genomic_DNA"/>
</dbReference>
<evidence type="ECO:0000313" key="3">
    <source>
        <dbReference type="EMBL" id="MBB6011379.1"/>
    </source>
</evidence>
<keyword evidence="4" id="KW-1185">Reference proteome</keyword>
<dbReference type="PANTHER" id="PTHR43767:SF1">
    <property type="entry name" value="NONRIBOSOMAL PEPTIDE SYNTHASE PES1 (EUROFUNG)-RELATED"/>
    <property type="match status" value="1"/>
</dbReference>
<comment type="caution">
    <text evidence="3">The sequence shown here is derived from an EMBL/GenBank/DDBJ whole genome shotgun (WGS) entry which is preliminary data.</text>
</comment>
<dbReference type="RefSeq" id="WP_183826099.1">
    <property type="nucleotide sequence ID" value="NZ_JACHEU010000001.1"/>
</dbReference>
<dbReference type="Gene3D" id="3.30.300.30">
    <property type="match status" value="1"/>
</dbReference>
<proteinExistence type="predicted"/>
<dbReference type="SUPFAM" id="SSF56801">
    <property type="entry name" value="Acetyl-CoA synthetase-like"/>
    <property type="match status" value="1"/>
</dbReference>